<dbReference type="GO" id="GO:0016791">
    <property type="term" value="F:phosphatase activity"/>
    <property type="evidence" value="ECO:0007669"/>
    <property type="project" value="TreeGrafter"/>
</dbReference>
<dbReference type="PANTHER" id="PTHR46470:SF2">
    <property type="entry name" value="GLYCERALDEHYDE 3-PHOSPHATE PHOSPHATASE"/>
    <property type="match status" value="1"/>
</dbReference>
<dbReference type="SFLD" id="SFLDS00003">
    <property type="entry name" value="Haloacid_Dehalogenase"/>
    <property type="match status" value="1"/>
</dbReference>
<gene>
    <name evidence="5" type="ORF">G7081_05280</name>
</gene>
<organism evidence="5 6">
    <name type="scientific">Vagococcus coleopterorum</name>
    <dbReference type="NCBI Taxonomy" id="2714946"/>
    <lineage>
        <taxon>Bacteria</taxon>
        <taxon>Bacillati</taxon>
        <taxon>Bacillota</taxon>
        <taxon>Bacilli</taxon>
        <taxon>Lactobacillales</taxon>
        <taxon>Enterococcaceae</taxon>
        <taxon>Vagococcus</taxon>
    </lineage>
</organism>
<dbReference type="NCBIfam" id="TIGR01549">
    <property type="entry name" value="HAD-SF-IA-v1"/>
    <property type="match status" value="1"/>
</dbReference>
<dbReference type="Gene3D" id="1.10.150.520">
    <property type="match status" value="1"/>
</dbReference>
<dbReference type="Proteomes" id="UP000500890">
    <property type="component" value="Chromosome"/>
</dbReference>
<dbReference type="InterPro" id="IPR041492">
    <property type="entry name" value="HAD_2"/>
</dbReference>
<dbReference type="InterPro" id="IPR006439">
    <property type="entry name" value="HAD-SF_hydro_IA"/>
</dbReference>
<dbReference type="RefSeq" id="WP_166007913.1">
    <property type="nucleotide sequence ID" value="NZ_CP049886.1"/>
</dbReference>
<dbReference type="InterPro" id="IPR036412">
    <property type="entry name" value="HAD-like_sf"/>
</dbReference>
<evidence type="ECO:0000313" key="6">
    <source>
        <dbReference type="Proteomes" id="UP000500890"/>
    </source>
</evidence>
<reference evidence="5 6" key="1">
    <citation type="submission" date="2020-03" db="EMBL/GenBank/DDBJ databases">
        <title>Vagococcus sp. nov., isolated from beetles.</title>
        <authorList>
            <person name="Hyun D.-W."/>
            <person name="Bae J.-W."/>
        </authorList>
    </citation>
    <scope>NUCLEOTIDE SEQUENCE [LARGE SCALE GENOMIC DNA]</scope>
    <source>
        <strain evidence="5 6">HDW17A</strain>
    </source>
</reference>
<dbReference type="SUPFAM" id="SSF56784">
    <property type="entry name" value="HAD-like"/>
    <property type="match status" value="1"/>
</dbReference>
<dbReference type="GO" id="GO:0046872">
    <property type="term" value="F:metal ion binding"/>
    <property type="evidence" value="ECO:0007669"/>
    <property type="project" value="UniProtKB-KW"/>
</dbReference>
<keyword evidence="3 5" id="KW-0378">Hydrolase</keyword>
<comment type="cofactor">
    <cofactor evidence="1">
        <name>Mg(2+)</name>
        <dbReference type="ChEBI" id="CHEBI:18420"/>
    </cofactor>
</comment>
<protein>
    <submittedName>
        <fullName evidence="5">HAD family hydrolase</fullName>
    </submittedName>
</protein>
<dbReference type="InterPro" id="IPR023214">
    <property type="entry name" value="HAD_sf"/>
</dbReference>
<evidence type="ECO:0000256" key="1">
    <source>
        <dbReference type="ARBA" id="ARBA00001946"/>
    </source>
</evidence>
<dbReference type="GO" id="GO:0044281">
    <property type="term" value="P:small molecule metabolic process"/>
    <property type="evidence" value="ECO:0007669"/>
    <property type="project" value="UniProtKB-ARBA"/>
</dbReference>
<evidence type="ECO:0000313" key="5">
    <source>
        <dbReference type="EMBL" id="QIL46525.1"/>
    </source>
</evidence>
<dbReference type="PANTHER" id="PTHR46470">
    <property type="entry name" value="N-ACYLNEURAMINATE-9-PHOSPHATASE"/>
    <property type="match status" value="1"/>
</dbReference>
<dbReference type="SFLD" id="SFLDG01129">
    <property type="entry name" value="C1.5:_HAD__Beta-PGM__Phosphata"/>
    <property type="match status" value="1"/>
</dbReference>
<dbReference type="Pfam" id="PF13419">
    <property type="entry name" value="HAD_2"/>
    <property type="match status" value="1"/>
</dbReference>
<dbReference type="InterPro" id="IPR051400">
    <property type="entry name" value="HAD-like_hydrolase"/>
</dbReference>
<evidence type="ECO:0000256" key="2">
    <source>
        <dbReference type="ARBA" id="ARBA00022723"/>
    </source>
</evidence>
<evidence type="ECO:0000256" key="3">
    <source>
        <dbReference type="ARBA" id="ARBA00022801"/>
    </source>
</evidence>
<keyword evidence="4" id="KW-0460">Magnesium</keyword>
<sequence length="247" mass="29521">MLKSAFIFDLDDTLYDQCQVFKKMYERFSDEKRLSEEVPTINSQTLKAIFIKSRHYAEQNFEKIIADPTKRFYYDSLRLRLAFLDHGFEFTVEETNRMDCLYKEEQTKLCPEPTMIELIEKLQADGHFVGVISNGYSKQQRDKIKQLNLTNYLDEEKMLISQDTQWAKPERELFDYYIDSHDLSREETYYIGDSYGNDLIGSWNADITPVWINKYDKELEHSRHNKEFYMATDYHELPEIIADIITK</sequence>
<keyword evidence="6" id="KW-1185">Reference proteome</keyword>
<proteinExistence type="predicted"/>
<dbReference type="KEGG" id="vah:G7081_05280"/>
<evidence type="ECO:0000256" key="4">
    <source>
        <dbReference type="ARBA" id="ARBA00022842"/>
    </source>
</evidence>
<dbReference type="Gene3D" id="3.40.50.1000">
    <property type="entry name" value="HAD superfamily/HAD-like"/>
    <property type="match status" value="1"/>
</dbReference>
<keyword evidence="2" id="KW-0479">Metal-binding</keyword>
<dbReference type="AlphaFoldDB" id="A0A6G8ANL9"/>
<accession>A0A6G8ANL9</accession>
<name>A0A6G8ANL9_9ENTE</name>
<dbReference type="EMBL" id="CP049886">
    <property type="protein sequence ID" value="QIL46525.1"/>
    <property type="molecule type" value="Genomic_DNA"/>
</dbReference>